<organism evidence="5 6">
    <name type="scientific">Wenxinia saemankumensis</name>
    <dbReference type="NCBI Taxonomy" id="1447782"/>
    <lineage>
        <taxon>Bacteria</taxon>
        <taxon>Pseudomonadati</taxon>
        <taxon>Pseudomonadota</taxon>
        <taxon>Alphaproteobacteria</taxon>
        <taxon>Rhodobacterales</taxon>
        <taxon>Roseobacteraceae</taxon>
        <taxon>Wenxinia</taxon>
    </lineage>
</organism>
<dbReference type="RefSeq" id="WP_073327431.1">
    <property type="nucleotide sequence ID" value="NZ_FQYO01000002.1"/>
</dbReference>
<dbReference type="Gene3D" id="3.20.20.70">
    <property type="entry name" value="Aldolase class I"/>
    <property type="match status" value="1"/>
</dbReference>
<dbReference type="SMART" id="SM01130">
    <property type="entry name" value="DHDPS"/>
    <property type="match status" value="1"/>
</dbReference>
<dbReference type="PANTHER" id="PTHR12128:SF67">
    <property type="entry name" value="BLR3884 PROTEIN"/>
    <property type="match status" value="1"/>
</dbReference>
<dbReference type="CDD" id="cd00408">
    <property type="entry name" value="DHDPS-like"/>
    <property type="match status" value="1"/>
</dbReference>
<dbReference type="PANTHER" id="PTHR12128">
    <property type="entry name" value="DIHYDRODIPICOLINATE SYNTHASE"/>
    <property type="match status" value="1"/>
</dbReference>
<dbReference type="AlphaFoldDB" id="A0A1M6D0M7"/>
<dbReference type="InterPro" id="IPR013785">
    <property type="entry name" value="Aldolase_TIM"/>
</dbReference>
<accession>A0A1M6D0M7</accession>
<feature type="binding site" evidence="4">
    <location>
        <position position="206"/>
    </location>
    <ligand>
        <name>pyruvate</name>
        <dbReference type="ChEBI" id="CHEBI:15361"/>
    </ligand>
</feature>
<comment type="similarity">
    <text evidence="2">Belongs to the DapA family.</text>
</comment>
<keyword evidence="6" id="KW-1185">Reference proteome</keyword>
<dbReference type="PRINTS" id="PR00146">
    <property type="entry name" value="DHPICSNTHASE"/>
</dbReference>
<evidence type="ECO:0000256" key="4">
    <source>
        <dbReference type="PIRSR" id="PIRSR001365-2"/>
    </source>
</evidence>
<evidence type="ECO:0000256" key="1">
    <source>
        <dbReference type="ARBA" id="ARBA00023239"/>
    </source>
</evidence>
<dbReference type="Pfam" id="PF00701">
    <property type="entry name" value="DHDPS"/>
    <property type="match status" value="1"/>
</dbReference>
<name>A0A1M6D0M7_9RHOB</name>
<dbReference type="GO" id="GO:0008840">
    <property type="term" value="F:4-hydroxy-tetrahydrodipicolinate synthase activity"/>
    <property type="evidence" value="ECO:0007669"/>
    <property type="project" value="TreeGrafter"/>
</dbReference>
<feature type="active site" description="Proton donor/acceptor" evidence="3">
    <location>
        <position position="135"/>
    </location>
</feature>
<dbReference type="Proteomes" id="UP000184292">
    <property type="component" value="Unassembled WGS sequence"/>
</dbReference>
<feature type="binding site" evidence="4">
    <location>
        <position position="45"/>
    </location>
    <ligand>
        <name>pyruvate</name>
        <dbReference type="ChEBI" id="CHEBI:15361"/>
    </ligand>
</feature>
<evidence type="ECO:0000256" key="2">
    <source>
        <dbReference type="PIRNR" id="PIRNR001365"/>
    </source>
</evidence>
<evidence type="ECO:0000313" key="5">
    <source>
        <dbReference type="EMBL" id="SHI66528.1"/>
    </source>
</evidence>
<dbReference type="SUPFAM" id="SSF51569">
    <property type="entry name" value="Aldolase"/>
    <property type="match status" value="1"/>
</dbReference>
<dbReference type="InterPro" id="IPR002220">
    <property type="entry name" value="DapA-like"/>
</dbReference>
<dbReference type="PIRSF" id="PIRSF001365">
    <property type="entry name" value="DHDPS"/>
    <property type="match status" value="1"/>
</dbReference>
<keyword evidence="1 2" id="KW-0456">Lyase</keyword>
<dbReference type="STRING" id="1447782.SAMN05444417_1452"/>
<evidence type="ECO:0000256" key="3">
    <source>
        <dbReference type="PIRSR" id="PIRSR001365-1"/>
    </source>
</evidence>
<evidence type="ECO:0000313" key="6">
    <source>
        <dbReference type="Proteomes" id="UP000184292"/>
    </source>
</evidence>
<protein>
    <submittedName>
        <fullName evidence="5">4-hydroxy-tetrahydrodipicolinate synthase</fullName>
    </submittedName>
</protein>
<feature type="active site" description="Schiff-base intermediate with substrate" evidence="3">
    <location>
        <position position="165"/>
    </location>
</feature>
<sequence>MTPELYVPAITPFAADLSVDTGRLVDHAQALLAAGAHGLAPFGTTSEANSLSVEERIEGLEALLGAGIDPARIIPGTGCAALPDTIRLTRHAWEAGCKGALMLPPFYYKGVPEAGLADAFSRAIEGAGEGAVYLYHIPQMSGVPITAGLIETLIGRFGGAIAGLKDSSGDWAGTEALIRAFPGLAIYSASESLIPRNVAAGGAGCISASANVNPEGIRRLIDALGTADEGAALEQVSAVRRIFEGLPLIPSIKAAVAAQRGDAAYARVRPPFRPADPAGEGVRRAVAAAAGVPA</sequence>
<gene>
    <name evidence="5" type="ORF">SAMN05444417_1452</name>
</gene>
<reference evidence="5 6" key="1">
    <citation type="submission" date="2016-11" db="EMBL/GenBank/DDBJ databases">
        <authorList>
            <person name="Jaros S."/>
            <person name="Januszkiewicz K."/>
            <person name="Wedrychowicz H."/>
        </authorList>
    </citation>
    <scope>NUCLEOTIDE SEQUENCE [LARGE SCALE GENOMIC DNA]</scope>
    <source>
        <strain evidence="5 6">DSM 100565</strain>
    </source>
</reference>
<proteinExistence type="inferred from homology"/>
<dbReference type="EMBL" id="FQYO01000002">
    <property type="protein sequence ID" value="SHI66528.1"/>
    <property type="molecule type" value="Genomic_DNA"/>
</dbReference>
<dbReference type="OrthoDB" id="9782828at2"/>